<comment type="caution">
    <text evidence="2">The sequence shown here is derived from an EMBL/GenBank/DDBJ whole genome shotgun (WGS) entry which is preliminary data.</text>
</comment>
<feature type="transmembrane region" description="Helical" evidence="1">
    <location>
        <begin position="20"/>
        <end position="40"/>
    </location>
</feature>
<evidence type="ECO:0000256" key="1">
    <source>
        <dbReference type="SAM" id="Phobius"/>
    </source>
</evidence>
<keyword evidence="1" id="KW-0812">Transmembrane</keyword>
<proteinExistence type="predicted"/>
<name>A0A5A5S7V8_MICAE</name>
<evidence type="ECO:0000313" key="3">
    <source>
        <dbReference type="Proteomes" id="UP000324689"/>
    </source>
</evidence>
<dbReference type="AlphaFoldDB" id="A0A5A5S7V8"/>
<accession>A0A5A5S7V8</accession>
<reference evidence="2 3" key="1">
    <citation type="submission" date="2018-09" db="EMBL/GenBank/DDBJ databases">
        <title>Evolutionary history of phycoerythrin pigmentation in the water bloom-forming cyanobacterium Microcystis aeruginosa.</title>
        <authorList>
            <person name="Tanabe Y."/>
            <person name="Tanabe Y."/>
            <person name="Yamaguchi H."/>
        </authorList>
    </citation>
    <scope>NUCLEOTIDE SEQUENCE [LARGE SCALE GENOMIC DNA]</scope>
    <source>
        <strain evidence="2 3">NIES-2521</strain>
    </source>
</reference>
<organism evidence="2 3">
    <name type="scientific">Microcystis aeruginosa NIES-2521</name>
    <dbReference type="NCBI Taxonomy" id="2303983"/>
    <lineage>
        <taxon>Bacteria</taxon>
        <taxon>Bacillati</taxon>
        <taxon>Cyanobacteriota</taxon>
        <taxon>Cyanophyceae</taxon>
        <taxon>Oscillatoriophycideae</taxon>
        <taxon>Chroococcales</taxon>
        <taxon>Microcystaceae</taxon>
        <taxon>Microcystis</taxon>
    </lineage>
</organism>
<dbReference type="Proteomes" id="UP000324689">
    <property type="component" value="Unassembled WGS sequence"/>
</dbReference>
<keyword evidence="1" id="KW-0472">Membrane</keyword>
<gene>
    <name evidence="2" type="ORF">MiTs_03463</name>
</gene>
<protein>
    <submittedName>
        <fullName evidence="2">Uncharacterized protein</fullName>
    </submittedName>
</protein>
<keyword evidence="1" id="KW-1133">Transmembrane helix</keyword>
<sequence length="43" mass="4828">MTVLDDIISDDSDRPASFLQTVYAIGFSLLIGRMINIHIFSLQ</sequence>
<dbReference type="EMBL" id="BHVQ01000055">
    <property type="protein sequence ID" value="GCA81447.1"/>
    <property type="molecule type" value="Genomic_DNA"/>
</dbReference>
<evidence type="ECO:0000313" key="2">
    <source>
        <dbReference type="EMBL" id="GCA81447.1"/>
    </source>
</evidence>